<accession>A0A1S3DCR5</accession>
<feature type="compositionally biased region" description="Basic residues" evidence="1">
    <location>
        <begin position="49"/>
        <end position="58"/>
    </location>
</feature>
<gene>
    <name evidence="3" type="primary">LOC103516069</name>
</gene>
<dbReference type="RefSeq" id="XP_008479242.1">
    <property type="nucleotide sequence ID" value="XM_008481020.2"/>
</dbReference>
<dbReference type="GeneID" id="103516069"/>
<dbReference type="Proteomes" id="UP000079169">
    <property type="component" value="Unplaced"/>
</dbReference>
<proteinExistence type="predicted"/>
<name>A0A1S3DCR5_DIACI</name>
<evidence type="ECO:0000313" key="3">
    <source>
        <dbReference type="RefSeq" id="XP_008479242.1"/>
    </source>
</evidence>
<evidence type="ECO:0000313" key="2">
    <source>
        <dbReference type="Proteomes" id="UP000079169"/>
    </source>
</evidence>
<evidence type="ECO:0000256" key="1">
    <source>
        <dbReference type="SAM" id="MobiDB-lite"/>
    </source>
</evidence>
<protein>
    <submittedName>
        <fullName evidence="3">Uncharacterized protein LOC103516069</fullName>
    </submittedName>
</protein>
<organism evidence="2 3">
    <name type="scientific">Diaphorina citri</name>
    <name type="common">Asian citrus psyllid</name>
    <dbReference type="NCBI Taxonomy" id="121845"/>
    <lineage>
        <taxon>Eukaryota</taxon>
        <taxon>Metazoa</taxon>
        <taxon>Ecdysozoa</taxon>
        <taxon>Arthropoda</taxon>
        <taxon>Hexapoda</taxon>
        <taxon>Insecta</taxon>
        <taxon>Pterygota</taxon>
        <taxon>Neoptera</taxon>
        <taxon>Paraneoptera</taxon>
        <taxon>Hemiptera</taxon>
        <taxon>Sternorrhyncha</taxon>
        <taxon>Psylloidea</taxon>
        <taxon>Psyllidae</taxon>
        <taxon>Diaphorininae</taxon>
        <taxon>Diaphorina</taxon>
    </lineage>
</organism>
<keyword evidence="2" id="KW-1185">Reference proteome</keyword>
<dbReference type="KEGG" id="dci:103516069"/>
<feature type="region of interest" description="Disordered" evidence="1">
    <location>
        <begin position="49"/>
        <end position="69"/>
    </location>
</feature>
<reference evidence="3" key="1">
    <citation type="submission" date="2025-08" db="UniProtKB">
        <authorList>
            <consortium name="RefSeq"/>
        </authorList>
    </citation>
    <scope>IDENTIFICATION</scope>
</reference>
<dbReference type="PaxDb" id="121845-A0A1S3DCR5"/>
<dbReference type="AlphaFoldDB" id="A0A1S3DCR5"/>
<sequence length="156" mass="18044">MKNQIERHFVPCVLDLRLELNRSNINRHSREKQSIKFTDGLDKVRVAKTQHTAHKYQSHRNSSSQGHMNPRTLVFKSARKMSTWIVKLKCESGKSSVRHEFQVSSGANYKSFLTKNLKVWNEIILQPRLWACKNLEDHVLEGNFGSIVKDCLPSQG</sequence>